<dbReference type="Gene3D" id="3.40.50.10140">
    <property type="entry name" value="Toll/interleukin-1 receptor homology (TIR) domain"/>
    <property type="match status" value="1"/>
</dbReference>
<evidence type="ECO:0000313" key="2">
    <source>
        <dbReference type="EMBL" id="GCF09671.1"/>
    </source>
</evidence>
<reference evidence="2 3" key="1">
    <citation type="submission" date="2019-01" db="EMBL/GenBank/DDBJ databases">
        <title>Draft genome sequence of Dictyobacter sp. Uno17.</title>
        <authorList>
            <person name="Wang C.M."/>
            <person name="Zheng Y."/>
            <person name="Sakai Y."/>
            <person name="Abe K."/>
            <person name="Yokota A."/>
            <person name="Yabe S."/>
        </authorList>
    </citation>
    <scope>NUCLEOTIDE SEQUENCE [LARGE SCALE GENOMIC DNA]</scope>
    <source>
        <strain evidence="2 3">Uno17</strain>
    </source>
</reference>
<sequence>MGNPVQILFLAASPKQTMKVESDREIRTIKERINVSKYRNAFSIKNEWAVTDDGLSQYLYTYQPNIVHFSGHGTQTGELLFEDEQRKIRPITGDSLQALLHAFKNRIHLVVLNACHTHNQARMIAKDIDCVIGMSDIISDQASIAFVFGFYQALGFGESVQSAFDQGLTQIQIKNIPQHHIPQLFTRPGVDANRVTLKELAQVQPTQSGLSSRVIDRPISIFISYAPEDKRFCDTLEKQFSVLKRRHEVVIRRAENTLAGSVSAAVLADYLNEADIVLLLVSPAFMASDSIYEHELKPAFQRREQGLTHVIPIIVKETYEWWKDELFGELWSLPQEKQPVAAWDDKDSAAYAILKDVRRVIDELK</sequence>
<dbReference type="Proteomes" id="UP000322530">
    <property type="component" value="Unassembled WGS sequence"/>
</dbReference>
<name>A0A5A5TDQ1_9CHLR</name>
<organism evidence="2 3">
    <name type="scientific">Dictyobacter arantiisoli</name>
    <dbReference type="NCBI Taxonomy" id="2014874"/>
    <lineage>
        <taxon>Bacteria</taxon>
        <taxon>Bacillati</taxon>
        <taxon>Chloroflexota</taxon>
        <taxon>Ktedonobacteria</taxon>
        <taxon>Ktedonobacterales</taxon>
        <taxon>Dictyobacteraceae</taxon>
        <taxon>Dictyobacter</taxon>
    </lineage>
</organism>
<dbReference type="EMBL" id="BIXY01000048">
    <property type="protein sequence ID" value="GCF09671.1"/>
    <property type="molecule type" value="Genomic_DNA"/>
</dbReference>
<proteinExistence type="predicted"/>
<evidence type="ECO:0000313" key="3">
    <source>
        <dbReference type="Proteomes" id="UP000322530"/>
    </source>
</evidence>
<dbReference type="Pfam" id="PF12770">
    <property type="entry name" value="CHAT"/>
    <property type="match status" value="1"/>
</dbReference>
<keyword evidence="3" id="KW-1185">Reference proteome</keyword>
<dbReference type="SMART" id="SM00255">
    <property type="entry name" value="TIR"/>
    <property type="match status" value="1"/>
</dbReference>
<dbReference type="AlphaFoldDB" id="A0A5A5TDQ1"/>
<feature type="domain" description="TIR" evidence="1">
    <location>
        <begin position="218"/>
        <end position="364"/>
    </location>
</feature>
<comment type="caution">
    <text evidence="2">The sequence shown here is derived from an EMBL/GenBank/DDBJ whole genome shotgun (WGS) entry which is preliminary data.</text>
</comment>
<accession>A0A5A5TDQ1</accession>
<dbReference type="GO" id="GO:0007165">
    <property type="term" value="P:signal transduction"/>
    <property type="evidence" value="ECO:0007669"/>
    <property type="project" value="InterPro"/>
</dbReference>
<dbReference type="InterPro" id="IPR035897">
    <property type="entry name" value="Toll_tir_struct_dom_sf"/>
</dbReference>
<dbReference type="Pfam" id="PF13676">
    <property type="entry name" value="TIR_2"/>
    <property type="match status" value="1"/>
</dbReference>
<dbReference type="SUPFAM" id="SSF52200">
    <property type="entry name" value="Toll/Interleukin receptor TIR domain"/>
    <property type="match status" value="1"/>
</dbReference>
<dbReference type="InterPro" id="IPR024983">
    <property type="entry name" value="CHAT_dom"/>
</dbReference>
<gene>
    <name evidence="2" type="ORF">KDI_32350</name>
</gene>
<evidence type="ECO:0000259" key="1">
    <source>
        <dbReference type="SMART" id="SM00255"/>
    </source>
</evidence>
<dbReference type="InterPro" id="IPR000157">
    <property type="entry name" value="TIR_dom"/>
</dbReference>
<protein>
    <recommendedName>
        <fullName evidence="1">TIR domain-containing protein</fullName>
    </recommendedName>
</protein>